<gene>
    <name evidence="3" type="primary">gstB_1</name>
    <name evidence="3" type="ORF">LAL4801_00144</name>
</gene>
<dbReference type="InterPro" id="IPR036282">
    <property type="entry name" value="Glutathione-S-Trfase_C_sf"/>
</dbReference>
<feature type="domain" description="GST N-terminal" evidence="1">
    <location>
        <begin position="3"/>
        <end position="84"/>
    </location>
</feature>
<reference evidence="4" key="1">
    <citation type="submission" date="2015-07" db="EMBL/GenBank/DDBJ databases">
        <authorList>
            <person name="Rodrigo-Torres Lidia"/>
            <person name="Arahal R.David."/>
        </authorList>
    </citation>
    <scope>NUCLEOTIDE SEQUENCE [LARGE SCALE GENOMIC DNA]</scope>
    <source>
        <strain evidence="4">CECT 4801</strain>
    </source>
</reference>
<dbReference type="GO" id="GO:0004364">
    <property type="term" value="F:glutathione transferase activity"/>
    <property type="evidence" value="ECO:0007669"/>
    <property type="project" value="UniProtKB-EC"/>
</dbReference>
<feature type="domain" description="GST C-terminal" evidence="2">
    <location>
        <begin position="90"/>
        <end position="214"/>
    </location>
</feature>
<dbReference type="InterPro" id="IPR036249">
    <property type="entry name" value="Thioredoxin-like_sf"/>
</dbReference>
<dbReference type="SUPFAM" id="SSF47616">
    <property type="entry name" value="GST C-terminal domain-like"/>
    <property type="match status" value="1"/>
</dbReference>
<dbReference type="InterPro" id="IPR040079">
    <property type="entry name" value="Glutathione_S-Trfase"/>
</dbReference>
<evidence type="ECO:0000259" key="2">
    <source>
        <dbReference type="PROSITE" id="PS50405"/>
    </source>
</evidence>
<keyword evidence="4" id="KW-1185">Reference proteome</keyword>
<evidence type="ECO:0000313" key="3">
    <source>
        <dbReference type="EMBL" id="CTQ41724.1"/>
    </source>
</evidence>
<dbReference type="Gene3D" id="1.20.1050.10">
    <property type="match status" value="1"/>
</dbReference>
<dbReference type="OrthoDB" id="7583243at2"/>
<dbReference type="RefSeq" id="WP_055653580.1">
    <property type="nucleotide sequence ID" value="NZ_CP045622.1"/>
</dbReference>
<accession>A0A0M6XV64</accession>
<evidence type="ECO:0000313" key="4">
    <source>
        <dbReference type="Proteomes" id="UP000048926"/>
    </source>
</evidence>
<dbReference type="Gene3D" id="3.40.30.10">
    <property type="entry name" value="Glutaredoxin"/>
    <property type="match status" value="1"/>
</dbReference>
<dbReference type="AlphaFoldDB" id="A0A0M6XV64"/>
<dbReference type="PROSITE" id="PS50405">
    <property type="entry name" value="GST_CTER"/>
    <property type="match status" value="1"/>
</dbReference>
<sequence>MLAPYTLFWERLSGAIAPQVMLEELDVSHCLVHVDMTAGDHRQEAYRSLNPVMRIPALRLPDGKVIGESSAIMLVLGEAHAGSDLVPAPDDPDRPEFLFWLTSMAANGYPIFSRAWHPEQFTTNAEANESVRQRAESHLAEFFAVMDGAIAGSPYFLARGFTALDIYLAMLSEWSADRQALFEANPHVGELCRAVRERPAYRKVLEMHTAPLAA</sequence>
<dbReference type="PANTHER" id="PTHR44051:SF8">
    <property type="entry name" value="GLUTATHIONE S-TRANSFERASE GSTA"/>
    <property type="match status" value="1"/>
</dbReference>
<protein>
    <submittedName>
        <fullName evidence="3">Glutathione S-transferase GST-6.0</fullName>
        <ecNumber evidence="3">2.5.1.18</ecNumber>
    </submittedName>
</protein>
<dbReference type="Proteomes" id="UP000048926">
    <property type="component" value="Unassembled WGS sequence"/>
</dbReference>
<dbReference type="EC" id="2.5.1.18" evidence="3"/>
<name>A0A0M6XV64_9HYPH</name>
<dbReference type="PROSITE" id="PS50404">
    <property type="entry name" value="GST_NTER"/>
    <property type="match status" value="1"/>
</dbReference>
<dbReference type="SUPFAM" id="SSF52833">
    <property type="entry name" value="Thioredoxin-like"/>
    <property type="match status" value="1"/>
</dbReference>
<dbReference type="PANTHER" id="PTHR44051">
    <property type="entry name" value="GLUTATHIONE S-TRANSFERASE-RELATED"/>
    <property type="match status" value="1"/>
</dbReference>
<dbReference type="CDD" id="cd03057">
    <property type="entry name" value="GST_N_Beta"/>
    <property type="match status" value="1"/>
</dbReference>
<dbReference type="Pfam" id="PF13409">
    <property type="entry name" value="GST_N_2"/>
    <property type="match status" value="1"/>
</dbReference>
<dbReference type="InterPro" id="IPR010987">
    <property type="entry name" value="Glutathione-S-Trfase_C-like"/>
</dbReference>
<organism evidence="3 4">
    <name type="scientific">Roseibium aggregatum</name>
    <dbReference type="NCBI Taxonomy" id="187304"/>
    <lineage>
        <taxon>Bacteria</taxon>
        <taxon>Pseudomonadati</taxon>
        <taxon>Pseudomonadota</taxon>
        <taxon>Alphaproteobacteria</taxon>
        <taxon>Hyphomicrobiales</taxon>
        <taxon>Stappiaceae</taxon>
        <taxon>Roseibium</taxon>
    </lineage>
</organism>
<dbReference type="InterPro" id="IPR004045">
    <property type="entry name" value="Glutathione_S-Trfase_N"/>
</dbReference>
<proteinExistence type="predicted"/>
<keyword evidence="3" id="KW-0808">Transferase</keyword>
<dbReference type="SFLD" id="SFLDG00358">
    <property type="entry name" value="Main_(cytGST)"/>
    <property type="match status" value="1"/>
</dbReference>
<dbReference type="SFLD" id="SFLDS00019">
    <property type="entry name" value="Glutathione_Transferase_(cytos"/>
    <property type="match status" value="1"/>
</dbReference>
<evidence type="ECO:0000259" key="1">
    <source>
        <dbReference type="PROSITE" id="PS50404"/>
    </source>
</evidence>
<dbReference type="EMBL" id="CXST01000001">
    <property type="protein sequence ID" value="CTQ41724.1"/>
    <property type="molecule type" value="Genomic_DNA"/>
</dbReference>